<comment type="caution">
    <text evidence="2">The sequence shown here is derived from an EMBL/GenBank/DDBJ whole genome shotgun (WGS) entry which is preliminary data.</text>
</comment>
<reference evidence="2" key="1">
    <citation type="submission" date="2021-03" db="EMBL/GenBank/DDBJ databases">
        <title>Draft genome sequence of rust myrtle Austropuccinia psidii MF-1, a brazilian biotype.</title>
        <authorList>
            <person name="Quecine M.C."/>
            <person name="Pachon D.M.R."/>
            <person name="Bonatelli M.L."/>
            <person name="Correr F.H."/>
            <person name="Franceschini L.M."/>
            <person name="Leite T.F."/>
            <person name="Margarido G.R.A."/>
            <person name="Almeida C.A."/>
            <person name="Ferrarezi J.A."/>
            <person name="Labate C.A."/>
        </authorList>
    </citation>
    <scope>NUCLEOTIDE SEQUENCE</scope>
    <source>
        <strain evidence="2">MF-1</strain>
    </source>
</reference>
<dbReference type="AlphaFoldDB" id="A0A9Q3GV98"/>
<protein>
    <submittedName>
        <fullName evidence="2">Uncharacterized protein</fullName>
    </submittedName>
</protein>
<evidence type="ECO:0000256" key="1">
    <source>
        <dbReference type="SAM" id="MobiDB-lite"/>
    </source>
</evidence>
<organism evidence="2 3">
    <name type="scientific">Austropuccinia psidii MF-1</name>
    <dbReference type="NCBI Taxonomy" id="1389203"/>
    <lineage>
        <taxon>Eukaryota</taxon>
        <taxon>Fungi</taxon>
        <taxon>Dikarya</taxon>
        <taxon>Basidiomycota</taxon>
        <taxon>Pucciniomycotina</taxon>
        <taxon>Pucciniomycetes</taxon>
        <taxon>Pucciniales</taxon>
        <taxon>Sphaerophragmiaceae</taxon>
        <taxon>Austropuccinia</taxon>
    </lineage>
</organism>
<evidence type="ECO:0000313" key="3">
    <source>
        <dbReference type="Proteomes" id="UP000765509"/>
    </source>
</evidence>
<feature type="compositionally biased region" description="Basic residues" evidence="1">
    <location>
        <begin position="117"/>
        <end position="131"/>
    </location>
</feature>
<sequence length="242" mass="27448">MDNKSFNLASHWAELGEIFQKIFLKEINFRDLMVITKGWNPTRNFRLLEVSENRLRENHANIQAIEQQLTQTGHTQIPSGSQGAGQISSPVASHHSETNRSVAKSRHSSQSQEVYRRRQGYKGKNKTTFSKRKGESDPMIQKLLDLVKEVQEPEVVVNNSRISSPINRNITPTPIEHNVITPESNLNSDSLWLKMSQLAEKTQKKLAELQASHERMKTLTSSMDKIVKTLQEGHAPLSKASE</sequence>
<evidence type="ECO:0000313" key="2">
    <source>
        <dbReference type="EMBL" id="MBW0481211.1"/>
    </source>
</evidence>
<dbReference type="Proteomes" id="UP000765509">
    <property type="component" value="Unassembled WGS sequence"/>
</dbReference>
<dbReference type="EMBL" id="AVOT02006296">
    <property type="protein sequence ID" value="MBW0481211.1"/>
    <property type="molecule type" value="Genomic_DNA"/>
</dbReference>
<keyword evidence="3" id="KW-1185">Reference proteome</keyword>
<feature type="region of interest" description="Disordered" evidence="1">
    <location>
        <begin position="72"/>
        <end position="135"/>
    </location>
</feature>
<feature type="compositionally biased region" description="Polar residues" evidence="1">
    <location>
        <begin position="72"/>
        <end position="91"/>
    </location>
</feature>
<name>A0A9Q3GV98_9BASI</name>
<proteinExistence type="predicted"/>
<gene>
    <name evidence="2" type="ORF">O181_020926</name>
</gene>
<accession>A0A9Q3GV98</accession>